<dbReference type="SUPFAM" id="SSF47413">
    <property type="entry name" value="lambda repressor-like DNA-binding domains"/>
    <property type="match status" value="1"/>
</dbReference>
<sequence>MKADQRIIKEILSAAREEQGLSHEVLAKAVCLSKWYIKELEEADTFLTFYTMTIKIQAAKRVGDYLGLSKDQYLK</sequence>
<protein>
    <submittedName>
        <fullName evidence="1">Helix-turn-helix domain-containing protein</fullName>
    </submittedName>
</protein>
<evidence type="ECO:0000313" key="1">
    <source>
        <dbReference type="EMBL" id="XCC57007.1"/>
    </source>
</evidence>
<dbReference type="InterPro" id="IPR010982">
    <property type="entry name" value="Lambda_DNA-bd_dom_sf"/>
</dbReference>
<accession>A0AAU8A0Q5</accession>
<name>A0AAU8A0Q5_9BURK</name>
<dbReference type="AlphaFoldDB" id="A0AAU8A0Q5"/>
<gene>
    <name evidence="1" type="ORF">NKE59_05755</name>
</gene>
<dbReference type="RefSeq" id="WP_353438012.1">
    <property type="nucleotide sequence ID" value="NZ_CP099959.1"/>
</dbReference>
<dbReference type="EMBL" id="CP099959">
    <property type="protein sequence ID" value="XCC57007.1"/>
    <property type="molecule type" value="Genomic_DNA"/>
</dbReference>
<organism evidence="1">
    <name type="scientific">Polynucleobacter sp. UK-FUSCHL-C3</name>
    <dbReference type="NCBI Taxonomy" id="2955208"/>
    <lineage>
        <taxon>Bacteria</taxon>
        <taxon>Pseudomonadati</taxon>
        <taxon>Pseudomonadota</taxon>
        <taxon>Betaproteobacteria</taxon>
        <taxon>Burkholderiales</taxon>
        <taxon>Burkholderiaceae</taxon>
        <taxon>Polynucleobacter</taxon>
    </lineage>
</organism>
<reference evidence="1" key="1">
    <citation type="submission" date="2022-06" db="EMBL/GenBank/DDBJ databases">
        <title>New Polynucleobacter species.</title>
        <authorList>
            <person name="Hahn M.W."/>
        </authorList>
    </citation>
    <scope>NUCLEOTIDE SEQUENCE</scope>
    <source>
        <strain evidence="1">UK-FUSCHL-C3</strain>
    </source>
</reference>
<dbReference type="Pfam" id="PF13413">
    <property type="entry name" value="HTH_25"/>
    <property type="match status" value="1"/>
</dbReference>
<proteinExistence type="predicted"/>
<dbReference type="Gene3D" id="1.10.260.40">
    <property type="entry name" value="lambda repressor-like DNA-binding domains"/>
    <property type="match status" value="1"/>
</dbReference>
<dbReference type="GO" id="GO:0003677">
    <property type="term" value="F:DNA binding"/>
    <property type="evidence" value="ECO:0007669"/>
    <property type="project" value="InterPro"/>
</dbReference>